<proteinExistence type="predicted"/>
<dbReference type="EMBL" id="LR796247">
    <property type="protein sequence ID" value="CAB4131442.1"/>
    <property type="molecule type" value="Genomic_DNA"/>
</dbReference>
<organism evidence="2">
    <name type="scientific">uncultured Caudovirales phage</name>
    <dbReference type="NCBI Taxonomy" id="2100421"/>
    <lineage>
        <taxon>Viruses</taxon>
        <taxon>Duplodnaviria</taxon>
        <taxon>Heunggongvirae</taxon>
        <taxon>Uroviricota</taxon>
        <taxon>Caudoviricetes</taxon>
        <taxon>Peduoviridae</taxon>
        <taxon>Maltschvirus</taxon>
        <taxon>Maltschvirus maltsch</taxon>
    </lineage>
</organism>
<dbReference type="Pfam" id="PF25590">
    <property type="entry name" value="DUF7936"/>
    <property type="match status" value="1"/>
</dbReference>
<gene>
    <name evidence="2" type="ORF">UFOVP132_88</name>
</gene>
<name>A0A6J5LD53_9CAUD</name>
<evidence type="ECO:0000313" key="2">
    <source>
        <dbReference type="EMBL" id="CAB4131442.1"/>
    </source>
</evidence>
<dbReference type="InterPro" id="IPR057696">
    <property type="entry name" value="DUF7936"/>
</dbReference>
<protein>
    <recommendedName>
        <fullName evidence="1">DUF7936 domain-containing protein</fullName>
    </recommendedName>
</protein>
<evidence type="ECO:0000259" key="1">
    <source>
        <dbReference type="Pfam" id="PF25590"/>
    </source>
</evidence>
<reference evidence="2" key="1">
    <citation type="submission" date="2020-04" db="EMBL/GenBank/DDBJ databases">
        <authorList>
            <person name="Chiriac C."/>
            <person name="Salcher M."/>
            <person name="Ghai R."/>
            <person name="Kavagutti S V."/>
        </authorList>
    </citation>
    <scope>NUCLEOTIDE SEQUENCE</scope>
</reference>
<accession>A0A6J5LD53</accession>
<sequence length="114" mass="12487">MSITYTWKVRSVKVRDGNGVASAVVQTYWDKVGTDSNGHIGTFAGATPFPLESVDSASFIAFEDLTEEIVLGWIQSKVTGDYEKHVNEQIQKQIDDIKSPIAEPDLPWASANNG</sequence>
<feature type="domain" description="DUF7936" evidence="1">
    <location>
        <begin position="2"/>
        <end position="108"/>
    </location>
</feature>